<dbReference type="AlphaFoldDB" id="A0A6N7Z4V8"/>
<keyword evidence="3" id="KW-1185">Reference proteome</keyword>
<name>A0A6N7Z4V8_9PSEU</name>
<evidence type="ECO:0000313" key="2">
    <source>
        <dbReference type="EMBL" id="MTD54336.1"/>
    </source>
</evidence>
<organism evidence="2 3">
    <name type="scientific">Amycolatopsis pithecellobii</name>
    <dbReference type="NCBI Taxonomy" id="664692"/>
    <lineage>
        <taxon>Bacteria</taxon>
        <taxon>Bacillati</taxon>
        <taxon>Actinomycetota</taxon>
        <taxon>Actinomycetes</taxon>
        <taxon>Pseudonocardiales</taxon>
        <taxon>Pseudonocardiaceae</taxon>
        <taxon>Amycolatopsis</taxon>
    </lineage>
</organism>
<dbReference type="Pfam" id="PF13556">
    <property type="entry name" value="HTH_30"/>
    <property type="match status" value="1"/>
</dbReference>
<accession>A0A6N7Z4V8</accession>
<dbReference type="PANTHER" id="PTHR33744:SF7">
    <property type="entry name" value="PUCR FAMILY TRANSCRIPTIONAL REGULATOR"/>
    <property type="match status" value="1"/>
</dbReference>
<dbReference type="InterPro" id="IPR042070">
    <property type="entry name" value="PucR_C-HTH_sf"/>
</dbReference>
<dbReference type="InterPro" id="IPR025736">
    <property type="entry name" value="PucR_C-HTH_dom"/>
</dbReference>
<dbReference type="SUPFAM" id="SSF46785">
    <property type="entry name" value="Winged helix' DNA-binding domain"/>
    <property type="match status" value="1"/>
</dbReference>
<proteinExistence type="predicted"/>
<dbReference type="Gene3D" id="1.10.10.2840">
    <property type="entry name" value="PucR C-terminal helix-turn-helix domain"/>
    <property type="match status" value="1"/>
</dbReference>
<sequence>MHGLLLRLSALDADAENAVRLISFFDSLVEQQAKLEELLRSAAVVAECAVGLQDVDGQFAARALPDGTFDAERAGTGAAVRKATSGHQVWLSRGGARALPMDDMLLERLAIACIATLGRSDAPSPLLGDPALLELVVGRSAGAPERTRALHLLGLKPCTQLTMLAVLGPVECVDAFAMGLNRSGAAPRRAIIGSAHAMAITGALPADLTPPAGVTVGVGTSGHAVDAPSSWEKALRALRYATAGTARTDAAVHPVVFASDLGPFELLAGRLRSADIVGVADIDVLDQLAEDSSGLDVLRALEVVVEAGSLREAARKLHLHHNSVSARVARAEERLGYRVTEPSGIARLGLALALRRLRDTDLLA</sequence>
<comment type="caution">
    <text evidence="2">The sequence shown here is derived from an EMBL/GenBank/DDBJ whole genome shotgun (WGS) entry which is preliminary data.</text>
</comment>
<gene>
    <name evidence="2" type="ORF">GKO32_10165</name>
</gene>
<reference evidence="2 3" key="1">
    <citation type="submission" date="2019-11" db="EMBL/GenBank/DDBJ databases">
        <title>Draft genome of Amycolatopsis RM579.</title>
        <authorList>
            <person name="Duangmal K."/>
            <person name="Mingma R."/>
        </authorList>
    </citation>
    <scope>NUCLEOTIDE SEQUENCE [LARGE SCALE GENOMIC DNA]</scope>
    <source>
        <strain evidence="2 3">RM579</strain>
    </source>
</reference>
<dbReference type="PANTHER" id="PTHR33744">
    <property type="entry name" value="CARBOHYDRATE DIACID REGULATOR"/>
    <property type="match status" value="1"/>
</dbReference>
<dbReference type="InterPro" id="IPR051448">
    <property type="entry name" value="CdaR-like_regulators"/>
</dbReference>
<dbReference type="Proteomes" id="UP000440096">
    <property type="component" value="Unassembled WGS sequence"/>
</dbReference>
<evidence type="ECO:0000259" key="1">
    <source>
        <dbReference type="Pfam" id="PF13556"/>
    </source>
</evidence>
<feature type="domain" description="PucR C-terminal helix-turn-helix" evidence="1">
    <location>
        <begin position="298"/>
        <end position="353"/>
    </location>
</feature>
<dbReference type="RefSeq" id="WP_154756561.1">
    <property type="nucleotide sequence ID" value="NZ_WMBA01000011.1"/>
</dbReference>
<dbReference type="InterPro" id="IPR036390">
    <property type="entry name" value="WH_DNA-bd_sf"/>
</dbReference>
<dbReference type="EMBL" id="WMBA01000011">
    <property type="protein sequence ID" value="MTD54336.1"/>
    <property type="molecule type" value="Genomic_DNA"/>
</dbReference>
<dbReference type="OrthoDB" id="5051269at2"/>
<evidence type="ECO:0000313" key="3">
    <source>
        <dbReference type="Proteomes" id="UP000440096"/>
    </source>
</evidence>
<protein>
    <submittedName>
        <fullName evidence="2">LysR family transcriptional regulator</fullName>
    </submittedName>
</protein>